<dbReference type="Proteomes" id="UP000053660">
    <property type="component" value="Unassembled WGS sequence"/>
</dbReference>
<keyword evidence="4 10" id="KW-0067">ATP-binding</keyword>
<dbReference type="Gene3D" id="3.40.50.300">
    <property type="entry name" value="P-loop containing nucleotide triphosphate hydrolases"/>
    <property type="match status" value="1"/>
</dbReference>
<dbReference type="Pfam" id="PF00005">
    <property type="entry name" value="ABC_tran"/>
    <property type="match status" value="1"/>
</dbReference>
<gene>
    <name evidence="10" type="ORF">OESDEN_13753</name>
</gene>
<dbReference type="PANTHER" id="PTHR24223:SF447">
    <property type="entry name" value="MULTIDRUG RESISTANCE-ASSOCIATED PROTEIN 5"/>
    <property type="match status" value="1"/>
</dbReference>
<keyword evidence="2 7" id="KW-0812">Transmembrane</keyword>
<organism evidence="10 11">
    <name type="scientific">Oesophagostomum dentatum</name>
    <name type="common">Nodular worm</name>
    <dbReference type="NCBI Taxonomy" id="61180"/>
    <lineage>
        <taxon>Eukaryota</taxon>
        <taxon>Metazoa</taxon>
        <taxon>Ecdysozoa</taxon>
        <taxon>Nematoda</taxon>
        <taxon>Chromadorea</taxon>
        <taxon>Rhabditida</taxon>
        <taxon>Rhabditina</taxon>
        <taxon>Rhabditomorpha</taxon>
        <taxon>Strongyloidea</taxon>
        <taxon>Strongylidae</taxon>
        <taxon>Oesophagostomum</taxon>
    </lineage>
</organism>
<dbReference type="InterPro" id="IPR050173">
    <property type="entry name" value="ABC_transporter_C-like"/>
</dbReference>
<dbReference type="AlphaFoldDB" id="A0A0B1SMD0"/>
<dbReference type="EMBL" id="KN560248">
    <property type="protein sequence ID" value="KHJ86493.1"/>
    <property type="molecule type" value="Genomic_DNA"/>
</dbReference>
<evidence type="ECO:0000256" key="5">
    <source>
        <dbReference type="ARBA" id="ARBA00022989"/>
    </source>
</evidence>
<dbReference type="Gene3D" id="1.20.1560.10">
    <property type="entry name" value="ABC transporter type 1, transmembrane domain"/>
    <property type="match status" value="1"/>
</dbReference>
<dbReference type="InterPro" id="IPR027417">
    <property type="entry name" value="P-loop_NTPase"/>
</dbReference>
<keyword evidence="3" id="KW-0547">Nucleotide-binding</keyword>
<dbReference type="PROSITE" id="PS50929">
    <property type="entry name" value="ABC_TM1F"/>
    <property type="match status" value="1"/>
</dbReference>
<feature type="non-terminal residue" evidence="10">
    <location>
        <position position="382"/>
    </location>
</feature>
<keyword evidence="11" id="KW-1185">Reference proteome</keyword>
<dbReference type="InterPro" id="IPR036640">
    <property type="entry name" value="ABC1_TM_sf"/>
</dbReference>
<feature type="domain" description="ABC transmembrane type-1" evidence="9">
    <location>
        <begin position="259"/>
        <end position="382"/>
    </location>
</feature>
<evidence type="ECO:0000256" key="3">
    <source>
        <dbReference type="ARBA" id="ARBA00022741"/>
    </source>
</evidence>
<evidence type="ECO:0000256" key="7">
    <source>
        <dbReference type="SAM" id="Phobius"/>
    </source>
</evidence>
<feature type="transmembrane region" description="Helical" evidence="7">
    <location>
        <begin position="255"/>
        <end position="279"/>
    </location>
</feature>
<dbReference type="OrthoDB" id="6500128at2759"/>
<dbReference type="SUPFAM" id="SSF90123">
    <property type="entry name" value="ABC transporter transmembrane region"/>
    <property type="match status" value="1"/>
</dbReference>
<evidence type="ECO:0000313" key="10">
    <source>
        <dbReference type="EMBL" id="KHJ86493.1"/>
    </source>
</evidence>
<dbReference type="InterPro" id="IPR017871">
    <property type="entry name" value="ABC_transporter-like_CS"/>
</dbReference>
<feature type="domain" description="ABC transporter" evidence="8">
    <location>
        <begin position="1"/>
        <end position="172"/>
    </location>
</feature>
<keyword evidence="1" id="KW-0813">Transport</keyword>
<protein>
    <submittedName>
        <fullName evidence="10">ABC transporter, ATP-binding protein</fullName>
    </submittedName>
</protein>
<proteinExistence type="predicted"/>
<dbReference type="SUPFAM" id="SSF52540">
    <property type="entry name" value="P-loop containing nucleoside triphosphate hydrolases"/>
    <property type="match status" value="1"/>
</dbReference>
<evidence type="ECO:0000259" key="9">
    <source>
        <dbReference type="PROSITE" id="PS50929"/>
    </source>
</evidence>
<name>A0A0B1SMD0_OESDE</name>
<evidence type="ECO:0000313" key="11">
    <source>
        <dbReference type="Proteomes" id="UP000053660"/>
    </source>
</evidence>
<accession>A0A0B1SMD0</accession>
<evidence type="ECO:0000256" key="1">
    <source>
        <dbReference type="ARBA" id="ARBA00022448"/>
    </source>
</evidence>
<dbReference type="PANTHER" id="PTHR24223">
    <property type="entry name" value="ATP-BINDING CASSETTE SUB-FAMILY C"/>
    <property type="match status" value="1"/>
</dbReference>
<dbReference type="GO" id="GO:0016020">
    <property type="term" value="C:membrane"/>
    <property type="evidence" value="ECO:0007669"/>
    <property type="project" value="InterPro"/>
</dbReference>
<dbReference type="Pfam" id="PF00664">
    <property type="entry name" value="ABC_membrane"/>
    <property type="match status" value="1"/>
</dbReference>
<evidence type="ECO:0000256" key="6">
    <source>
        <dbReference type="ARBA" id="ARBA00023136"/>
    </source>
</evidence>
<keyword evidence="6 7" id="KW-0472">Membrane</keyword>
<reference evidence="10 11" key="1">
    <citation type="submission" date="2014-03" db="EMBL/GenBank/DDBJ databases">
        <title>Draft genome of the hookworm Oesophagostomum dentatum.</title>
        <authorList>
            <person name="Mitreva M."/>
        </authorList>
    </citation>
    <scope>NUCLEOTIDE SEQUENCE [LARGE SCALE GENOMIC DNA]</scope>
    <source>
        <strain evidence="10 11">OD-Hann</strain>
    </source>
</reference>
<dbReference type="GO" id="GO:0005524">
    <property type="term" value="F:ATP binding"/>
    <property type="evidence" value="ECO:0007669"/>
    <property type="project" value="UniProtKB-KW"/>
</dbReference>
<evidence type="ECO:0000256" key="4">
    <source>
        <dbReference type="ARBA" id="ARBA00022840"/>
    </source>
</evidence>
<dbReference type="InterPro" id="IPR003439">
    <property type="entry name" value="ABC_transporter-like_ATP-bd"/>
</dbReference>
<keyword evidence="5 7" id="KW-1133">Transmembrane helix</keyword>
<feature type="transmembrane region" description="Helical" evidence="7">
    <location>
        <begin position="318"/>
        <end position="338"/>
    </location>
</feature>
<evidence type="ECO:0000256" key="2">
    <source>
        <dbReference type="ARBA" id="ARBA00022692"/>
    </source>
</evidence>
<dbReference type="GO" id="GO:0140359">
    <property type="term" value="F:ABC-type transporter activity"/>
    <property type="evidence" value="ECO:0007669"/>
    <property type="project" value="InterPro"/>
</dbReference>
<dbReference type="PROSITE" id="PS00211">
    <property type="entry name" value="ABC_TRANSPORTER_1"/>
    <property type="match status" value="1"/>
</dbReference>
<dbReference type="PROSITE" id="PS50893">
    <property type="entry name" value="ABC_TRANSPORTER_2"/>
    <property type="match status" value="1"/>
</dbReference>
<evidence type="ECO:0000259" key="8">
    <source>
        <dbReference type="PROSITE" id="PS50893"/>
    </source>
</evidence>
<dbReference type="GO" id="GO:0016887">
    <property type="term" value="F:ATP hydrolysis activity"/>
    <property type="evidence" value="ECO:0007669"/>
    <property type="project" value="InterPro"/>
</dbReference>
<sequence length="382" mass="42104">MFTVSGDVEIGGSFAYVPQTPWIQNATVQENILFGSVMNSQRYYKSVSSCQLTKDMEALAAGDQTEIGERGATLSGGQKARVSLARAIFAHKDIYLLDDVFSSLDKKVAEKIFESAVRDVLSSKTVIMVTTDPQRLSQCDRVIFMDGGRIVAHGSHDELMATCSLYKEYCESVHVQEEISTHESILDNSNQEGRISALSDDEIDRSEDIVEVRNPTGKSSDDDGKGRLVDDEEDYGLAAMSFSIYKSYIRAAGGIIIWILLLVAFVLNVSASIFSTFWLSRWLKTGHGEELVEVNGSVRLHSEGSLADSPDTPFYSTVYGVSLVILFLSGLIKAMIFVKVSLNAASRLHNNMFSSIIRGTIGFFDSTPTGRILNRFSKDMDE</sequence>
<dbReference type="InterPro" id="IPR011527">
    <property type="entry name" value="ABC1_TM_dom"/>
</dbReference>